<dbReference type="RefSeq" id="WP_168296152.1">
    <property type="nucleotide sequence ID" value="NZ_CP071604.1"/>
</dbReference>
<sequence length="85" mass="9671">MSAFIASVERQALDFRIRREQARHWTGRALTQQAAHWMRANFADCCPEENQPIDTNLIGANAPIWKAHSVGFLTEYVGPDANYHT</sequence>
<gene>
    <name evidence="1" type="ORF">ABID08_003249</name>
</gene>
<keyword evidence="2" id="KW-1185">Reference proteome</keyword>
<protein>
    <submittedName>
        <fullName evidence="1">Uncharacterized protein</fullName>
    </submittedName>
</protein>
<organism evidence="1 2">
    <name type="scientific">Rhizobium binae</name>
    <dbReference type="NCBI Taxonomy" id="1138190"/>
    <lineage>
        <taxon>Bacteria</taxon>
        <taxon>Pseudomonadati</taxon>
        <taxon>Pseudomonadota</taxon>
        <taxon>Alphaproteobacteria</taxon>
        <taxon>Hyphomicrobiales</taxon>
        <taxon>Rhizobiaceae</taxon>
        <taxon>Rhizobium/Agrobacterium group</taxon>
        <taxon>Rhizobium</taxon>
    </lineage>
</organism>
<evidence type="ECO:0000313" key="1">
    <source>
        <dbReference type="EMBL" id="MET3755878.1"/>
    </source>
</evidence>
<name>A0ABV2MKF3_9HYPH</name>
<reference evidence="1 2" key="1">
    <citation type="submission" date="2024-06" db="EMBL/GenBank/DDBJ databases">
        <title>Genomic Encyclopedia of Type Strains, Phase IV (KMG-IV): sequencing the most valuable type-strain genomes for metagenomic binning, comparative biology and taxonomic classification.</title>
        <authorList>
            <person name="Goeker M."/>
        </authorList>
    </citation>
    <scope>NUCLEOTIDE SEQUENCE [LARGE SCALE GENOMIC DNA]</scope>
    <source>
        <strain evidence="1 2">DSM 29288</strain>
    </source>
</reference>
<accession>A0ABV2MKF3</accession>
<dbReference type="Proteomes" id="UP001549077">
    <property type="component" value="Unassembled WGS sequence"/>
</dbReference>
<proteinExistence type="predicted"/>
<evidence type="ECO:0000313" key="2">
    <source>
        <dbReference type="Proteomes" id="UP001549077"/>
    </source>
</evidence>
<dbReference type="GeneID" id="91150016"/>
<dbReference type="EMBL" id="JBEPMY010000008">
    <property type="protein sequence ID" value="MET3755878.1"/>
    <property type="molecule type" value="Genomic_DNA"/>
</dbReference>
<comment type="caution">
    <text evidence="1">The sequence shown here is derived from an EMBL/GenBank/DDBJ whole genome shotgun (WGS) entry which is preliminary data.</text>
</comment>